<accession>A0A432L8P6</accession>
<feature type="transmembrane region" description="Helical" evidence="1">
    <location>
        <begin position="104"/>
        <end position="124"/>
    </location>
</feature>
<keyword evidence="1" id="KW-0812">Transmembrane</keyword>
<dbReference type="RefSeq" id="WP_126660149.1">
    <property type="nucleotide sequence ID" value="NZ_RYYR01000027.1"/>
</dbReference>
<organism evidence="2 3">
    <name type="scientific">Lysinibacillus antri</name>
    <dbReference type="NCBI Taxonomy" id="2498145"/>
    <lineage>
        <taxon>Bacteria</taxon>
        <taxon>Bacillati</taxon>
        <taxon>Bacillota</taxon>
        <taxon>Bacilli</taxon>
        <taxon>Bacillales</taxon>
        <taxon>Bacillaceae</taxon>
        <taxon>Lysinibacillus</taxon>
    </lineage>
</organism>
<protein>
    <submittedName>
        <fullName evidence="2">Uncharacterized protein</fullName>
    </submittedName>
</protein>
<keyword evidence="1" id="KW-0472">Membrane</keyword>
<keyword evidence="1" id="KW-1133">Transmembrane helix</keyword>
<dbReference type="AlphaFoldDB" id="A0A432L8P6"/>
<sequence>MNSKITIDRSLMYVQQYQIDKFCSIAERMRRFWYIIGNRKNTSEADAWSMVFNAWLILLPDESRIIQSVEKSIYYSPNLLIFEAVKRDKAIQSLKRRSSGNEELNFLLSLKIAIVIGTWAVSVLEKYHLMDIIDRNKTWVNYESHNSAIIDMDSYLKDQARFTKAVVEELNSTNTFQELIKKCCSESYALFVDNFGKSQYDNVHM</sequence>
<keyword evidence="3" id="KW-1185">Reference proteome</keyword>
<proteinExistence type="predicted"/>
<reference evidence="2 3" key="1">
    <citation type="submission" date="2018-12" db="EMBL/GenBank/DDBJ databases">
        <title>Lysinibacillus antri sp. nov., isolated from a cave soil.</title>
        <authorList>
            <person name="Narsing Rao M.P."/>
            <person name="Zhang H."/>
            <person name="Dong Z.-Y."/>
            <person name="Niu X.-K."/>
            <person name="Zhang K."/>
            <person name="Fang B.-Z."/>
            <person name="Kang Y.-Q."/>
            <person name="Xiao M."/>
            <person name="Li W.-J."/>
        </authorList>
    </citation>
    <scope>NUCLEOTIDE SEQUENCE [LARGE SCALE GENOMIC DNA]</scope>
    <source>
        <strain evidence="2 3">SYSU K30002</strain>
    </source>
</reference>
<evidence type="ECO:0000313" key="2">
    <source>
        <dbReference type="EMBL" id="RUL49148.1"/>
    </source>
</evidence>
<name>A0A432L8P6_9BACI</name>
<gene>
    <name evidence="2" type="ORF">EK386_15795</name>
</gene>
<comment type="caution">
    <text evidence="2">The sequence shown here is derived from an EMBL/GenBank/DDBJ whole genome shotgun (WGS) entry which is preliminary data.</text>
</comment>
<dbReference type="Proteomes" id="UP000287910">
    <property type="component" value="Unassembled WGS sequence"/>
</dbReference>
<dbReference type="EMBL" id="RYYR01000027">
    <property type="protein sequence ID" value="RUL49148.1"/>
    <property type="molecule type" value="Genomic_DNA"/>
</dbReference>
<evidence type="ECO:0000256" key="1">
    <source>
        <dbReference type="SAM" id="Phobius"/>
    </source>
</evidence>
<evidence type="ECO:0000313" key="3">
    <source>
        <dbReference type="Proteomes" id="UP000287910"/>
    </source>
</evidence>